<dbReference type="Pfam" id="PF02899">
    <property type="entry name" value="Phage_int_SAM_1"/>
    <property type="match status" value="1"/>
</dbReference>
<feature type="domain" description="Core-binding (CB)" evidence="6">
    <location>
        <begin position="6"/>
        <end position="99"/>
    </location>
</feature>
<evidence type="ECO:0000259" key="5">
    <source>
        <dbReference type="PROSITE" id="PS51898"/>
    </source>
</evidence>
<dbReference type="InterPro" id="IPR011010">
    <property type="entry name" value="DNA_brk_join_enz"/>
</dbReference>
<organism evidence="7 8">
    <name type="scientific">Rhodoglobus aureus</name>
    <dbReference type="NCBI Taxonomy" id="191497"/>
    <lineage>
        <taxon>Bacteria</taxon>
        <taxon>Bacillati</taxon>
        <taxon>Actinomycetota</taxon>
        <taxon>Actinomycetes</taxon>
        <taxon>Micrococcales</taxon>
        <taxon>Microbacteriaceae</taxon>
        <taxon>Rhodoglobus</taxon>
    </lineage>
</organism>
<dbReference type="InterPro" id="IPR004107">
    <property type="entry name" value="Integrase_SAM-like_N"/>
</dbReference>
<dbReference type="SUPFAM" id="SSF56349">
    <property type="entry name" value="DNA breaking-rejoining enzymes"/>
    <property type="match status" value="1"/>
</dbReference>
<dbReference type="Gene3D" id="1.10.443.10">
    <property type="entry name" value="Intergrase catalytic core"/>
    <property type="match status" value="1"/>
</dbReference>
<name>A0ABP4GL67_9MICO</name>
<dbReference type="PROSITE" id="PS51900">
    <property type="entry name" value="CB"/>
    <property type="match status" value="1"/>
</dbReference>
<reference evidence="8" key="1">
    <citation type="journal article" date="2019" name="Int. J. Syst. Evol. Microbiol.">
        <title>The Global Catalogue of Microorganisms (GCM) 10K type strain sequencing project: providing services to taxonomists for standard genome sequencing and annotation.</title>
        <authorList>
            <consortium name="The Broad Institute Genomics Platform"/>
            <consortium name="The Broad Institute Genome Sequencing Center for Infectious Disease"/>
            <person name="Wu L."/>
            <person name="Ma J."/>
        </authorList>
    </citation>
    <scope>NUCLEOTIDE SEQUENCE [LARGE SCALE GENOMIC DNA]</scope>
    <source>
        <strain evidence="8">JCM 12762</strain>
    </source>
</reference>
<comment type="caution">
    <text evidence="7">The sequence shown here is derived from an EMBL/GenBank/DDBJ whole genome shotgun (WGS) entry which is preliminary data.</text>
</comment>
<keyword evidence="1" id="KW-0229">DNA integration</keyword>
<dbReference type="InterPro" id="IPR002104">
    <property type="entry name" value="Integrase_catalytic"/>
</dbReference>
<evidence type="ECO:0000256" key="1">
    <source>
        <dbReference type="ARBA" id="ARBA00022908"/>
    </source>
</evidence>
<dbReference type="InterPro" id="IPR044068">
    <property type="entry name" value="CB"/>
</dbReference>
<feature type="domain" description="Tyr recombinase" evidence="5">
    <location>
        <begin position="123"/>
        <end position="308"/>
    </location>
</feature>
<keyword evidence="2 4" id="KW-0238">DNA-binding</keyword>
<dbReference type="Proteomes" id="UP001500943">
    <property type="component" value="Unassembled WGS sequence"/>
</dbReference>
<evidence type="ECO:0000313" key="7">
    <source>
        <dbReference type="EMBL" id="GAA1228354.1"/>
    </source>
</evidence>
<accession>A0ABP4GL67</accession>
<gene>
    <name evidence="7" type="ORF">GCM10009655_28710</name>
</gene>
<evidence type="ECO:0000259" key="6">
    <source>
        <dbReference type="PROSITE" id="PS51900"/>
    </source>
</evidence>
<dbReference type="InterPro" id="IPR013762">
    <property type="entry name" value="Integrase-like_cat_sf"/>
</dbReference>
<evidence type="ECO:0000256" key="4">
    <source>
        <dbReference type="PROSITE-ProRule" id="PRU01248"/>
    </source>
</evidence>
<dbReference type="Gene3D" id="1.10.150.130">
    <property type="match status" value="1"/>
</dbReference>
<evidence type="ECO:0000256" key="2">
    <source>
        <dbReference type="ARBA" id="ARBA00023125"/>
    </source>
</evidence>
<dbReference type="CDD" id="cd01182">
    <property type="entry name" value="INT_RitC_C_like"/>
    <property type="match status" value="1"/>
</dbReference>
<dbReference type="EMBL" id="BAAAKW010000071">
    <property type="protein sequence ID" value="GAA1228354.1"/>
    <property type="molecule type" value="Genomic_DNA"/>
</dbReference>
<dbReference type="InterPro" id="IPR050090">
    <property type="entry name" value="Tyrosine_recombinase_XerCD"/>
</dbReference>
<dbReference type="PANTHER" id="PTHR30349">
    <property type="entry name" value="PHAGE INTEGRASE-RELATED"/>
    <property type="match status" value="1"/>
</dbReference>
<dbReference type="RefSeq" id="WP_343926860.1">
    <property type="nucleotide sequence ID" value="NZ_BAAAKW010000071.1"/>
</dbReference>
<keyword evidence="8" id="KW-1185">Reference proteome</keyword>
<proteinExistence type="predicted"/>
<sequence length="333" mass="36567">MRTPQIGFPQLVQDFFLRRLVQQRGVSARTVESYRDAFELLFGFVEESTGKPPTALVLADLDAPLVLDFLDHLETVRGNSARTRHARLAAIHSFMRYAAIRDPASLPTTTRVLAIPAKRFDRPVLGYLTREQVTAILAAPDRATWSGQRDAVLLATAYNTGARVSELTGLRVGDVLVDRQNAVHLHGKGRKERAIPLWANTAAELRIWMAKISPAPTAPVFPNRAGAALTRSGVRDRLARAVATAERECPSLHGLDISPHTLRHTTAMHLLESGTDIAVIALWLGHASPATTHQYLEASLAAKEAVLQRLTDPSPAPTRFQPRDGLLTFLQNL</sequence>
<dbReference type="Pfam" id="PF00589">
    <property type="entry name" value="Phage_integrase"/>
    <property type="match status" value="1"/>
</dbReference>
<evidence type="ECO:0000313" key="8">
    <source>
        <dbReference type="Proteomes" id="UP001500943"/>
    </source>
</evidence>
<dbReference type="InterPro" id="IPR010998">
    <property type="entry name" value="Integrase_recombinase_N"/>
</dbReference>
<keyword evidence="3" id="KW-0233">DNA recombination</keyword>
<dbReference type="SUPFAM" id="SSF47823">
    <property type="entry name" value="lambda integrase-like, N-terminal domain"/>
    <property type="match status" value="1"/>
</dbReference>
<protein>
    <submittedName>
        <fullName evidence="7">Tyrosine-type recombinase/integrase</fullName>
    </submittedName>
</protein>
<dbReference type="PANTHER" id="PTHR30349:SF81">
    <property type="entry name" value="TYROSINE RECOMBINASE XERC"/>
    <property type="match status" value="1"/>
</dbReference>
<evidence type="ECO:0000256" key="3">
    <source>
        <dbReference type="ARBA" id="ARBA00023172"/>
    </source>
</evidence>
<dbReference type="PROSITE" id="PS51898">
    <property type="entry name" value="TYR_RECOMBINASE"/>
    <property type="match status" value="1"/>
</dbReference>